<dbReference type="PANTHER" id="PTHR47326:SF1">
    <property type="entry name" value="HTH PSQ-TYPE DOMAIN-CONTAINING PROTEIN"/>
    <property type="match status" value="1"/>
</dbReference>
<feature type="domain" description="Tc1-like transposase DDE" evidence="2">
    <location>
        <begin position="157"/>
        <end position="314"/>
    </location>
</feature>
<accession>A0A0K0EC70</accession>
<sequence>MNDYYFKLFIFIVYAIAWIYGHSNALMFKAVFLSEKLNSDSSAAAQINRENYKSNSNNFKLYFTDIKRWKKNLLSIGCFLGRPKSEILDDDPETSIRRLSVMIGVGKSVIQRILHENNYNHYKPIYTNKLLPIDKVKRKAFCEWLFDKDEFNFHRYIYYSDEAVFHINGHVNKHDVFIWATQNPNTIIEESNTRQRLTVWALIGYEGVVKFQIFESTVNADAYEEILDNGVIPFLTKRKNAKLIFQQDGASPHFATKNIDLLNENLANRWIGRGSNLIEWPPRSPDLTICDYFLWGYLKEKVYSHNIKNLGDLKHAITAEIISIPKEMIKKAVDNIMKRCNKCLEFDGDHFELFLDNSCD</sequence>
<keyword evidence="1" id="KW-0812">Transmembrane</keyword>
<dbReference type="InterPro" id="IPR036397">
    <property type="entry name" value="RNaseH_sf"/>
</dbReference>
<dbReference type="AlphaFoldDB" id="A0A0K0EC70"/>
<keyword evidence="1" id="KW-1133">Transmembrane helix</keyword>
<dbReference type="Pfam" id="PF13358">
    <property type="entry name" value="DDE_3"/>
    <property type="match status" value="1"/>
</dbReference>
<evidence type="ECO:0000313" key="3">
    <source>
        <dbReference type="WBParaSite" id="SSTP_0000707600.1"/>
    </source>
</evidence>
<keyword evidence="1" id="KW-0472">Membrane</keyword>
<dbReference type="PANTHER" id="PTHR47326">
    <property type="entry name" value="TRANSPOSABLE ELEMENT TC3 TRANSPOSASE-LIKE PROTEIN"/>
    <property type="match status" value="1"/>
</dbReference>
<dbReference type="WBParaSite" id="SSTP_0000707600.1">
    <property type="protein sequence ID" value="SSTP_0000707600.1"/>
    <property type="gene ID" value="SSTP_0000707600"/>
</dbReference>
<dbReference type="Gene3D" id="3.30.420.10">
    <property type="entry name" value="Ribonuclease H-like superfamily/Ribonuclease H"/>
    <property type="match status" value="1"/>
</dbReference>
<evidence type="ECO:0000259" key="2">
    <source>
        <dbReference type="Pfam" id="PF13358"/>
    </source>
</evidence>
<feature type="transmembrane region" description="Helical" evidence="1">
    <location>
        <begin position="6"/>
        <end position="28"/>
    </location>
</feature>
<dbReference type="GO" id="GO:0003676">
    <property type="term" value="F:nucleic acid binding"/>
    <property type="evidence" value="ECO:0007669"/>
    <property type="project" value="InterPro"/>
</dbReference>
<proteinExistence type="predicted"/>
<organism evidence="3">
    <name type="scientific">Strongyloides stercoralis</name>
    <name type="common">Threadworm</name>
    <dbReference type="NCBI Taxonomy" id="6248"/>
    <lineage>
        <taxon>Eukaryota</taxon>
        <taxon>Metazoa</taxon>
        <taxon>Ecdysozoa</taxon>
        <taxon>Nematoda</taxon>
        <taxon>Chromadorea</taxon>
        <taxon>Rhabditida</taxon>
        <taxon>Tylenchina</taxon>
        <taxon>Panagrolaimomorpha</taxon>
        <taxon>Strongyloidoidea</taxon>
        <taxon>Strongyloididae</taxon>
        <taxon>Strongyloides</taxon>
    </lineage>
</organism>
<protein>
    <submittedName>
        <fullName evidence="3">DDE_3 domain-containing protein</fullName>
    </submittedName>
</protein>
<reference evidence="3" key="1">
    <citation type="submission" date="2015-08" db="UniProtKB">
        <authorList>
            <consortium name="WormBaseParasite"/>
        </authorList>
    </citation>
    <scope>IDENTIFICATION</scope>
</reference>
<dbReference type="InterPro" id="IPR038717">
    <property type="entry name" value="Tc1-like_DDE_dom"/>
</dbReference>
<dbReference type="STRING" id="6248.A0A0K0EC70"/>
<name>A0A0K0EC70_STRER</name>
<evidence type="ECO:0000256" key="1">
    <source>
        <dbReference type="SAM" id="Phobius"/>
    </source>
</evidence>